<evidence type="ECO:0000256" key="4">
    <source>
        <dbReference type="ARBA" id="ARBA00022729"/>
    </source>
</evidence>
<dbReference type="AlphaFoldDB" id="A0A6A6YQR5"/>
<feature type="transmembrane region" description="Helical" evidence="8">
    <location>
        <begin position="676"/>
        <end position="708"/>
    </location>
</feature>
<feature type="transmembrane region" description="Helical" evidence="8">
    <location>
        <begin position="646"/>
        <end position="664"/>
    </location>
</feature>
<feature type="transmembrane region" description="Helical" evidence="8">
    <location>
        <begin position="443"/>
        <end position="472"/>
    </location>
</feature>
<accession>A0A6A6YQR5</accession>
<reference evidence="11 13" key="1">
    <citation type="journal article" date="2020" name="Stud. Mycol.">
        <title>101 Dothideomycetes genomes: a test case for predicting lifestyles and emergence of pathogens.</title>
        <authorList>
            <person name="Haridas S."/>
            <person name="Albert R."/>
            <person name="Binder M."/>
            <person name="Bloem J."/>
            <person name="Labutti K."/>
            <person name="Salamov A."/>
            <person name="Andreopoulos B."/>
            <person name="Baker S."/>
            <person name="Barry K."/>
            <person name="Bills G."/>
            <person name="Bluhm B."/>
            <person name="Cannon C."/>
            <person name="Castanera R."/>
            <person name="Culley D."/>
            <person name="Daum C."/>
            <person name="Ezra D."/>
            <person name="Gonzalez J."/>
            <person name="Henrissat B."/>
            <person name="Kuo A."/>
            <person name="Liang C."/>
            <person name="Lipzen A."/>
            <person name="Lutzoni F."/>
            <person name="Magnuson J."/>
            <person name="Mondo S."/>
            <person name="Nolan M."/>
            <person name="Ohm R."/>
            <person name="Pangilinan J."/>
            <person name="Park H.-J."/>
            <person name="Ramirez L."/>
            <person name="Alfaro M."/>
            <person name="Sun H."/>
            <person name="Tritt A."/>
            <person name="Yoshinaga Y."/>
            <person name="Zwiers L.-H."/>
            <person name="Turgeon B."/>
            <person name="Goodwin S."/>
            <person name="Spatafora J."/>
            <person name="Crous P."/>
            <person name="Grigoriev I."/>
        </authorList>
    </citation>
    <scope>NUCLEOTIDE SEQUENCE</scope>
    <source>
        <strain evidence="11 13">CBS 304.34</strain>
    </source>
</reference>
<evidence type="ECO:0000256" key="5">
    <source>
        <dbReference type="ARBA" id="ARBA00022989"/>
    </source>
</evidence>
<dbReference type="Pfam" id="PF14558">
    <property type="entry name" value="TRP_N"/>
    <property type="match status" value="1"/>
</dbReference>
<evidence type="ECO:0000256" key="7">
    <source>
        <dbReference type="SAM" id="MobiDB-lite"/>
    </source>
</evidence>
<proteinExistence type="inferred from homology"/>
<feature type="region of interest" description="Disordered" evidence="7">
    <location>
        <begin position="845"/>
        <end position="940"/>
    </location>
</feature>
<keyword evidence="5 8" id="KW-1133">Transmembrane helix</keyword>
<evidence type="ECO:0000256" key="9">
    <source>
        <dbReference type="SAM" id="SignalP"/>
    </source>
</evidence>
<feature type="domain" description="ML-like" evidence="10">
    <location>
        <begin position="50"/>
        <end position="191"/>
    </location>
</feature>
<dbReference type="Proteomes" id="UP000504636">
    <property type="component" value="Unplaced"/>
</dbReference>
<comment type="similarity">
    <text evidence="2">Belongs to the transient receptor potential (TRP) ion channel family.</text>
</comment>
<evidence type="ECO:0000256" key="1">
    <source>
        <dbReference type="ARBA" id="ARBA00004141"/>
    </source>
</evidence>
<comment type="subcellular location">
    <subcellularLocation>
        <location evidence="1">Membrane</location>
        <topology evidence="1">Multi-pass membrane protein</topology>
    </subcellularLocation>
</comment>
<evidence type="ECO:0000256" key="2">
    <source>
        <dbReference type="ARBA" id="ARBA00010642"/>
    </source>
</evidence>
<gene>
    <name evidence="11 13" type="ORF">BDZ99DRAFT_570913</name>
</gene>
<evidence type="ECO:0000256" key="6">
    <source>
        <dbReference type="ARBA" id="ARBA00023136"/>
    </source>
</evidence>
<dbReference type="SMART" id="SM01320">
    <property type="entry name" value="TRP_N"/>
    <property type="match status" value="1"/>
</dbReference>
<evidence type="ECO:0000256" key="8">
    <source>
        <dbReference type="SAM" id="Phobius"/>
    </source>
</evidence>
<feature type="transmembrane region" description="Helical" evidence="8">
    <location>
        <begin position="196"/>
        <end position="217"/>
    </location>
</feature>
<dbReference type="PANTHER" id="PTHR31145">
    <property type="entry name" value="INTEGRAL MEMBRANE PROTEIN (AFU_ORTHOLOGUE AFUA_7G01610)"/>
    <property type="match status" value="1"/>
</dbReference>
<feature type="signal peptide" evidence="9">
    <location>
        <begin position="1"/>
        <end position="26"/>
    </location>
</feature>
<feature type="transmembrane region" description="Helical" evidence="8">
    <location>
        <begin position="589"/>
        <end position="609"/>
    </location>
</feature>
<dbReference type="Pfam" id="PF06011">
    <property type="entry name" value="TRP"/>
    <property type="match status" value="1"/>
</dbReference>
<dbReference type="InterPro" id="IPR010308">
    <property type="entry name" value="TRP_C"/>
</dbReference>
<dbReference type="RefSeq" id="XP_033577289.1">
    <property type="nucleotide sequence ID" value="XM_033728045.1"/>
</dbReference>
<evidence type="ECO:0000256" key="3">
    <source>
        <dbReference type="ARBA" id="ARBA00022692"/>
    </source>
</evidence>
<feature type="transmembrane region" description="Helical" evidence="8">
    <location>
        <begin position="478"/>
        <end position="502"/>
    </location>
</feature>
<keyword evidence="4 9" id="KW-0732">Signal</keyword>
<reference evidence="13" key="3">
    <citation type="submission" date="2025-04" db="UniProtKB">
        <authorList>
            <consortium name="RefSeq"/>
        </authorList>
    </citation>
    <scope>IDENTIFICATION</scope>
    <source>
        <strain evidence="13">CBS 304.34</strain>
    </source>
</reference>
<evidence type="ECO:0000259" key="10">
    <source>
        <dbReference type="SMART" id="SM01320"/>
    </source>
</evidence>
<keyword evidence="12" id="KW-1185">Reference proteome</keyword>
<dbReference type="PANTHER" id="PTHR31145:SF7">
    <property type="entry name" value="TRP-LIKE ION CHANNEL"/>
    <property type="match status" value="1"/>
</dbReference>
<evidence type="ECO:0000313" key="11">
    <source>
        <dbReference type="EMBL" id="KAF2810325.1"/>
    </source>
</evidence>
<dbReference type="GO" id="GO:0009272">
    <property type="term" value="P:fungal-type cell wall biogenesis"/>
    <property type="evidence" value="ECO:0007669"/>
    <property type="project" value="TreeGrafter"/>
</dbReference>
<dbReference type="EMBL" id="MU003700">
    <property type="protein sequence ID" value="KAF2810325.1"/>
    <property type="molecule type" value="Genomic_DNA"/>
</dbReference>
<dbReference type="GeneID" id="54468938"/>
<feature type="transmembrane region" description="Helical" evidence="8">
    <location>
        <begin position="401"/>
        <end position="422"/>
    </location>
</feature>
<evidence type="ECO:0000313" key="13">
    <source>
        <dbReference type="RefSeq" id="XP_033577289.1"/>
    </source>
</evidence>
<dbReference type="GO" id="GO:0055085">
    <property type="term" value="P:transmembrane transport"/>
    <property type="evidence" value="ECO:0007669"/>
    <property type="project" value="TreeGrafter"/>
</dbReference>
<dbReference type="InterPro" id="IPR040241">
    <property type="entry name" value="TRP_Flc/Pkd2-like"/>
</dbReference>
<feature type="transmembrane region" description="Helical" evidence="8">
    <location>
        <begin position="229"/>
        <end position="252"/>
    </location>
</feature>
<protein>
    <submittedName>
        <fullName evidence="11 13">TRP-domain-containing protein</fullName>
    </submittedName>
</protein>
<organism evidence="11">
    <name type="scientific">Mytilinidion resinicola</name>
    <dbReference type="NCBI Taxonomy" id="574789"/>
    <lineage>
        <taxon>Eukaryota</taxon>
        <taxon>Fungi</taxon>
        <taxon>Dikarya</taxon>
        <taxon>Ascomycota</taxon>
        <taxon>Pezizomycotina</taxon>
        <taxon>Dothideomycetes</taxon>
        <taxon>Pleosporomycetidae</taxon>
        <taxon>Mytilinidiales</taxon>
        <taxon>Mytilinidiaceae</taxon>
        <taxon>Mytilinidion</taxon>
    </lineage>
</organism>
<evidence type="ECO:0000313" key="12">
    <source>
        <dbReference type="Proteomes" id="UP000504636"/>
    </source>
</evidence>
<dbReference type="GO" id="GO:0016020">
    <property type="term" value="C:membrane"/>
    <property type="evidence" value="ECO:0007669"/>
    <property type="project" value="UniProtKB-SubCell"/>
</dbReference>
<keyword evidence="3 8" id="KW-0812">Transmembrane</keyword>
<name>A0A6A6YQR5_9PEZI</name>
<feature type="transmembrane region" description="Helical" evidence="8">
    <location>
        <begin position="615"/>
        <end position="634"/>
    </location>
</feature>
<sequence>MAFSVSSRAAFLLLVALLSLFQISLASDDQYVQAVDASGNTIYLKDNRKPSLYTGNFGDCLGSSNINVTRFDAAYYKDNMTVLFHLEGNTALKNESIMMYIGVFAYGESRFDLTFNPCNANIESLCPMEAGTTIEAGGIIPVSQSDVAGIPAIALTIPDFEGEAILRLFANSTQTEIGCFSAVVTNGATFAQPESVGSVLGIFTIIAIIASFATAAYGDNIPVMRKHYAHSMSVLVVFAVFHHIFFTGALSMNWPSVLVAFWSNYAWTGGMIYTESMQNSINRFIGSNRGNTSHVGAAGSGVLNEDLGGGYDIHQIYKRMTPTHKGPLNIPGLMRRSKFNLVARYLEESLSKRELANSSDGFNYYGNPVKPGLPLPGNFSGFAGTLGEESIPASNAFMTGFLWFLILIAIVAASVAGFKWILEGLSMIKLIKKDRLSFFRAHWLGYTAFAVLRTLFIGFFMMIFLTLFQFTYAGSGGVIGVAAIVFIIMFVGMFGVAGYACFYRIKFGKYQSEPDRINVERSKVLKIIPWYRFTRASEHLNDEEKVYAGSIPWYKVSPSTGEATDSIHDDEAYTKKFGWLASRFRRTRWWFFAVWLVYEFVRACFYAGASGHPMTQVFGLLVVEFIAFVAIILLRPFEGQRLNAIVVYALGFSKVATVALSAAFDIRFNLARIPTTAIGIVIIVIQAILTIILLVAIVIGAISSYFSVTRNREEIKPKKWMPLRERYFKHLDRTVLDVPPPPRPPTPIPEEPKGPYFSVKSIKRVPKIEDEDKDFLAEIGGDPNESYISLATMGRIEEGAEVPPLTRTSRAGSVRSHASFTSLPYGARVHRASWSSRDFNDWHNERRRTANSTAPLVPEGESSRRASGNIGSYARFANSRESIARGSPLSSPEDNDVISPMGRPRSRAPTSTPASPYRPPLKTLISENEVPGLPSQAHPE</sequence>
<keyword evidence="6 8" id="KW-0472">Membrane</keyword>
<feature type="chain" id="PRO_5044629313" evidence="9">
    <location>
        <begin position="27"/>
        <end position="940"/>
    </location>
</feature>
<dbReference type="OrthoDB" id="5377623at2759"/>
<dbReference type="InterPro" id="IPR032800">
    <property type="entry name" value="TRP_N"/>
</dbReference>
<reference evidence="13" key="2">
    <citation type="submission" date="2020-04" db="EMBL/GenBank/DDBJ databases">
        <authorList>
            <consortium name="NCBI Genome Project"/>
        </authorList>
    </citation>
    <scope>NUCLEOTIDE SEQUENCE</scope>
    <source>
        <strain evidence="13">CBS 304.34</strain>
    </source>
</reference>